<gene>
    <name evidence="4" type="ORF">AMYX_00780</name>
</gene>
<name>A0A7I9VH25_9BACT</name>
<evidence type="ECO:0000313" key="4">
    <source>
        <dbReference type="EMBL" id="GEJ55337.1"/>
    </source>
</evidence>
<dbReference type="Pfam" id="PF13628">
    <property type="entry name" value="DUF4142"/>
    <property type="match status" value="1"/>
</dbReference>
<evidence type="ECO:0000256" key="2">
    <source>
        <dbReference type="SAM" id="SignalP"/>
    </source>
</evidence>
<feature type="signal peptide" evidence="2">
    <location>
        <begin position="1"/>
        <end position="21"/>
    </location>
</feature>
<feature type="region of interest" description="Disordered" evidence="1">
    <location>
        <begin position="23"/>
        <end position="108"/>
    </location>
</feature>
<evidence type="ECO:0000313" key="5">
    <source>
        <dbReference type="Proteomes" id="UP000503640"/>
    </source>
</evidence>
<keyword evidence="2" id="KW-0732">Signal</keyword>
<dbReference type="PANTHER" id="PTHR38593">
    <property type="entry name" value="BLR2558 PROTEIN"/>
    <property type="match status" value="1"/>
</dbReference>
<reference evidence="5" key="1">
    <citation type="journal article" date="2020" name="Appl. Environ. Microbiol.">
        <title>Diazotrophic Anaeromyxobacter Isolates from Soils.</title>
        <authorList>
            <person name="Masuda Y."/>
            <person name="Yamanaka H."/>
            <person name="Xu Z.X."/>
            <person name="Shiratori Y."/>
            <person name="Aono T."/>
            <person name="Amachi S."/>
            <person name="Senoo K."/>
            <person name="Itoh H."/>
        </authorList>
    </citation>
    <scope>NUCLEOTIDE SEQUENCE [LARGE SCALE GENOMIC DNA]</scope>
    <source>
        <strain evidence="5">R267</strain>
    </source>
</reference>
<feature type="domain" description="DUF4142" evidence="3">
    <location>
        <begin position="108"/>
        <end position="248"/>
    </location>
</feature>
<evidence type="ECO:0000256" key="1">
    <source>
        <dbReference type="SAM" id="MobiDB-lite"/>
    </source>
</evidence>
<feature type="compositionally biased region" description="Gly residues" evidence="1">
    <location>
        <begin position="23"/>
        <end position="38"/>
    </location>
</feature>
<dbReference type="AlphaFoldDB" id="A0A7I9VH25"/>
<organism evidence="4 5">
    <name type="scientific">Anaeromyxobacter diazotrophicus</name>
    <dbReference type="NCBI Taxonomy" id="2590199"/>
    <lineage>
        <taxon>Bacteria</taxon>
        <taxon>Pseudomonadati</taxon>
        <taxon>Myxococcota</taxon>
        <taxon>Myxococcia</taxon>
        <taxon>Myxococcales</taxon>
        <taxon>Cystobacterineae</taxon>
        <taxon>Anaeromyxobacteraceae</taxon>
        <taxon>Anaeromyxobacter</taxon>
    </lineage>
</organism>
<feature type="chain" id="PRO_5029468449" description="DUF4142 domain-containing protein" evidence="2">
    <location>
        <begin position="22"/>
        <end position="263"/>
    </location>
</feature>
<feature type="compositionally biased region" description="Polar residues" evidence="1">
    <location>
        <begin position="39"/>
        <end position="49"/>
    </location>
</feature>
<dbReference type="RefSeq" id="WP_176062146.1">
    <property type="nucleotide sequence ID" value="NZ_BJTG01000001.1"/>
</dbReference>
<protein>
    <recommendedName>
        <fullName evidence="3">DUF4142 domain-containing protein</fullName>
    </recommendedName>
</protein>
<dbReference type="EMBL" id="BJTG01000001">
    <property type="protein sequence ID" value="GEJ55337.1"/>
    <property type="molecule type" value="Genomic_DNA"/>
</dbReference>
<dbReference type="PANTHER" id="PTHR38593:SF1">
    <property type="entry name" value="BLR2558 PROTEIN"/>
    <property type="match status" value="1"/>
</dbReference>
<dbReference type="InterPro" id="IPR025419">
    <property type="entry name" value="DUF4142"/>
</dbReference>
<feature type="region of interest" description="Disordered" evidence="1">
    <location>
        <begin position="237"/>
        <end position="263"/>
    </location>
</feature>
<proteinExistence type="predicted"/>
<dbReference type="InterPro" id="IPR012347">
    <property type="entry name" value="Ferritin-like"/>
</dbReference>
<keyword evidence="5" id="KW-1185">Reference proteome</keyword>
<sequence>MARTKWLALALGAGWMGLAAAQGAGGAGGGGAGAGGGKDTSSSAGSRTPANADMQEGTGTGPRDQTTAPGAGGARSDMTTQGTTGATGSDTAATARSGTPGDTSEMTSTLAKMHAGNELEVQAGTWMRAHATNSKVKDFAKKMVDDHGAMDKDANAFAQKHDLQLTSAPEYASKTSEHQTMLDELKGMHGAQADRHYMQMMVEDHTKDVSAVKTAAEQAKHGSDKEYAKLLEKAEKKMEGHLKDAQKISRDMGARQARHPAGQ</sequence>
<feature type="compositionally biased region" description="Low complexity" evidence="1">
    <location>
        <begin position="79"/>
        <end position="99"/>
    </location>
</feature>
<dbReference type="Gene3D" id="1.20.1260.10">
    <property type="match status" value="1"/>
</dbReference>
<accession>A0A7I9VH25</accession>
<evidence type="ECO:0000259" key="3">
    <source>
        <dbReference type="Pfam" id="PF13628"/>
    </source>
</evidence>
<dbReference type="Proteomes" id="UP000503640">
    <property type="component" value="Unassembled WGS sequence"/>
</dbReference>
<comment type="caution">
    <text evidence="4">The sequence shown here is derived from an EMBL/GenBank/DDBJ whole genome shotgun (WGS) entry which is preliminary data.</text>
</comment>
<feature type="compositionally biased region" description="Basic and acidic residues" evidence="1">
    <location>
        <begin position="237"/>
        <end position="253"/>
    </location>
</feature>